<dbReference type="HAMAP" id="MF_00006">
    <property type="entry name" value="Arg_succ_lyase"/>
    <property type="match status" value="1"/>
</dbReference>
<evidence type="ECO:0000256" key="4">
    <source>
        <dbReference type="ARBA" id="ARBA00022605"/>
    </source>
</evidence>
<accession>A0A1J4SDE1</accession>
<comment type="subcellular location">
    <subcellularLocation>
        <location evidence="5">Cytoplasm</location>
    </subcellularLocation>
</comment>
<dbReference type="SUPFAM" id="SSF48557">
    <property type="entry name" value="L-aspartase-like"/>
    <property type="match status" value="1"/>
</dbReference>
<evidence type="ECO:0000256" key="5">
    <source>
        <dbReference type="HAMAP-Rule" id="MF_00006"/>
    </source>
</evidence>
<evidence type="ECO:0000313" key="9">
    <source>
        <dbReference type="Proteomes" id="UP000182278"/>
    </source>
</evidence>
<dbReference type="PANTHER" id="PTHR43814:SF1">
    <property type="entry name" value="ARGININOSUCCINATE LYASE"/>
    <property type="match status" value="1"/>
</dbReference>
<dbReference type="FunFam" id="1.20.200.10:FF:000015">
    <property type="entry name" value="argininosuccinate lyase isoform X2"/>
    <property type="match status" value="1"/>
</dbReference>
<keyword evidence="4 5" id="KW-0028">Amino-acid biosynthesis</keyword>
<dbReference type="PRINTS" id="PR00149">
    <property type="entry name" value="FUMRATELYASE"/>
</dbReference>
<evidence type="ECO:0000256" key="2">
    <source>
        <dbReference type="ARBA" id="ARBA00012338"/>
    </source>
</evidence>
<dbReference type="GO" id="GO:0004056">
    <property type="term" value="F:argininosuccinate lyase activity"/>
    <property type="evidence" value="ECO:0007669"/>
    <property type="project" value="UniProtKB-UniRule"/>
</dbReference>
<feature type="domain" description="Argininosuccinate lyase C-terminal" evidence="7">
    <location>
        <begin position="362"/>
        <end position="430"/>
    </location>
</feature>
<gene>
    <name evidence="5" type="primary">argH</name>
    <name evidence="8" type="ORF">AUJ66_03430</name>
</gene>
<dbReference type="CDD" id="cd01359">
    <property type="entry name" value="Argininosuccinate_lyase"/>
    <property type="match status" value="1"/>
</dbReference>
<dbReference type="Gene3D" id="1.10.275.10">
    <property type="entry name" value="Fumarase/aspartase (N-terminal domain)"/>
    <property type="match status" value="1"/>
</dbReference>
<feature type="domain" description="Fumarate lyase N-terminal" evidence="6">
    <location>
        <begin position="18"/>
        <end position="299"/>
    </location>
</feature>
<dbReference type="Pfam" id="PF14698">
    <property type="entry name" value="ASL_C2"/>
    <property type="match status" value="1"/>
</dbReference>
<keyword evidence="5 8" id="KW-0456">Lyase</keyword>
<evidence type="ECO:0000256" key="3">
    <source>
        <dbReference type="ARBA" id="ARBA00022571"/>
    </source>
</evidence>
<dbReference type="EMBL" id="MNUO01000049">
    <property type="protein sequence ID" value="OIN97415.1"/>
    <property type="molecule type" value="Genomic_DNA"/>
</dbReference>
<dbReference type="EC" id="4.3.2.1" evidence="2 5"/>
<comment type="caution">
    <text evidence="8">The sequence shown here is derived from an EMBL/GenBank/DDBJ whole genome shotgun (WGS) entry which is preliminary data.</text>
</comment>
<dbReference type="InterPro" id="IPR022761">
    <property type="entry name" value="Fumarate_lyase_N"/>
</dbReference>
<name>A0A1J4SDE1_9BACT</name>
<dbReference type="FunFam" id="1.10.275.10:FF:000002">
    <property type="entry name" value="Argininosuccinate lyase"/>
    <property type="match status" value="1"/>
</dbReference>
<dbReference type="InterPro" id="IPR008948">
    <property type="entry name" value="L-Aspartase-like"/>
</dbReference>
<dbReference type="GO" id="GO:0042450">
    <property type="term" value="P:L-arginine biosynthetic process via ornithine"/>
    <property type="evidence" value="ECO:0007669"/>
    <property type="project" value="UniProtKB-UniRule"/>
</dbReference>
<dbReference type="InterPro" id="IPR029419">
    <property type="entry name" value="Arg_succ_lyase_C"/>
</dbReference>
<dbReference type="STRING" id="1817893.AUJ66_03430"/>
<dbReference type="GO" id="GO:0005829">
    <property type="term" value="C:cytosol"/>
    <property type="evidence" value="ECO:0007669"/>
    <property type="project" value="TreeGrafter"/>
</dbReference>
<dbReference type="AlphaFoldDB" id="A0A1J4SDE1"/>
<dbReference type="Proteomes" id="UP000182278">
    <property type="component" value="Unassembled WGS sequence"/>
</dbReference>
<sequence>MNFLRKRFNKGLRKEVLEFSSSLKFDKRLYKYDIDGSIAHAKMLGKCGIISKRESCRIVKGLEEIHQEIENGKLKLRNAEDIHMAIEARLIQKIGSPGKKLHTARSRNDQVVLDFRMFLRDAVGEIIKLLRNLQEVILGVARKNLSVIMPGYTHLQHAQPVLFSHHIMSYFFMLNRDAQRLRDCLKRINVMPLGACALAGTSLPIDRKYVARLLGFSSVSENSIDTVSDRDFAIETLGHLVLIMVHLSRLSEELILWSSSEFNFIEIDESFCTGSSIMPQKKNPDIPELIRGKAGRVFGDLATLTMTMKGLPLSYNRDMQEDKEPVFDAVDTVKECLKIYISLLKNIKVNKDKMYLAANDGFSVATDLTDYLVKKGVPFRQAYSIVAQIVMHCIKNGKRIDELSLNEFRSFCVKFKADVYKNLNVKFSIESKKSVGGTATIRG</sequence>
<proteinExistence type="inferred from homology"/>
<evidence type="ECO:0000259" key="6">
    <source>
        <dbReference type="Pfam" id="PF00206"/>
    </source>
</evidence>
<comment type="pathway">
    <text evidence="1 5">Amino-acid biosynthesis; L-arginine biosynthesis; L-arginine from L-ornithine and carbamoyl phosphate: step 3/3.</text>
</comment>
<comment type="catalytic activity">
    <reaction evidence="5">
        <text>2-(N(omega)-L-arginino)succinate = fumarate + L-arginine</text>
        <dbReference type="Rhea" id="RHEA:24020"/>
        <dbReference type="ChEBI" id="CHEBI:29806"/>
        <dbReference type="ChEBI" id="CHEBI:32682"/>
        <dbReference type="ChEBI" id="CHEBI:57472"/>
        <dbReference type="EC" id="4.3.2.1"/>
    </reaction>
</comment>
<dbReference type="InterPro" id="IPR009049">
    <property type="entry name" value="Argininosuccinate_lyase"/>
</dbReference>
<dbReference type="InterPro" id="IPR000362">
    <property type="entry name" value="Fumarate_lyase_fam"/>
</dbReference>
<evidence type="ECO:0000259" key="7">
    <source>
        <dbReference type="Pfam" id="PF14698"/>
    </source>
</evidence>
<dbReference type="PRINTS" id="PR00145">
    <property type="entry name" value="ARGSUCLYASE"/>
</dbReference>
<dbReference type="PANTHER" id="PTHR43814">
    <property type="entry name" value="ARGININOSUCCINATE LYASE"/>
    <property type="match status" value="1"/>
</dbReference>
<evidence type="ECO:0000313" key="8">
    <source>
        <dbReference type="EMBL" id="OIN97415.1"/>
    </source>
</evidence>
<reference evidence="8 9" key="1">
    <citation type="journal article" date="2016" name="Environ. Microbiol.">
        <title>Genomic resolution of a cold subsurface aquifer community provides metabolic insights for novel microbes adapted to high CO concentrations.</title>
        <authorList>
            <person name="Probst A.J."/>
            <person name="Castelle C.J."/>
            <person name="Singh A."/>
            <person name="Brown C.T."/>
            <person name="Anantharaman K."/>
            <person name="Sharon I."/>
            <person name="Hug L.A."/>
            <person name="Burstein D."/>
            <person name="Emerson J.B."/>
            <person name="Thomas B.C."/>
            <person name="Banfield J.F."/>
        </authorList>
    </citation>
    <scope>NUCLEOTIDE SEQUENCE [LARGE SCALE GENOMIC DNA]</scope>
    <source>
        <strain evidence="8">CG1_02_38_46</strain>
    </source>
</reference>
<dbReference type="PROSITE" id="PS00163">
    <property type="entry name" value="FUMARATE_LYASES"/>
    <property type="match status" value="1"/>
</dbReference>
<comment type="similarity">
    <text evidence="5">Belongs to the lyase 1 family. Argininosuccinate lyase subfamily.</text>
</comment>
<dbReference type="UniPathway" id="UPA00068">
    <property type="reaction ID" value="UER00114"/>
</dbReference>
<evidence type="ECO:0000256" key="1">
    <source>
        <dbReference type="ARBA" id="ARBA00004941"/>
    </source>
</evidence>
<organism evidence="8 9">
    <name type="scientific">Candidatus Desantisbacteria bacterium CG1_02_38_46</name>
    <dbReference type="NCBI Taxonomy" id="1817893"/>
    <lineage>
        <taxon>Bacteria</taxon>
        <taxon>Candidatus Desantisiibacteriota</taxon>
    </lineage>
</organism>
<dbReference type="FunFam" id="1.10.40.30:FF:000001">
    <property type="entry name" value="Argininosuccinate lyase"/>
    <property type="match status" value="1"/>
</dbReference>
<dbReference type="Gene3D" id="1.10.40.30">
    <property type="entry name" value="Fumarase/aspartase (C-terminal domain)"/>
    <property type="match status" value="1"/>
</dbReference>
<dbReference type="NCBIfam" id="TIGR00838">
    <property type="entry name" value="argH"/>
    <property type="match status" value="1"/>
</dbReference>
<dbReference type="InterPro" id="IPR020557">
    <property type="entry name" value="Fumarate_lyase_CS"/>
</dbReference>
<keyword evidence="5" id="KW-0963">Cytoplasm</keyword>
<keyword evidence="3 5" id="KW-0055">Arginine biosynthesis</keyword>
<dbReference type="InterPro" id="IPR024083">
    <property type="entry name" value="Fumarase/histidase_N"/>
</dbReference>
<protein>
    <recommendedName>
        <fullName evidence="2 5">Argininosuccinate lyase</fullName>
        <shortName evidence="5">ASAL</shortName>
        <ecNumber evidence="2 5">4.3.2.1</ecNumber>
    </recommendedName>
    <alternativeName>
        <fullName evidence="5">Arginosuccinase</fullName>
    </alternativeName>
</protein>
<dbReference type="Pfam" id="PF00206">
    <property type="entry name" value="Lyase_1"/>
    <property type="match status" value="1"/>
</dbReference>
<dbReference type="Gene3D" id="1.20.200.10">
    <property type="entry name" value="Fumarase/aspartase (Central domain)"/>
    <property type="match status" value="1"/>
</dbReference>